<evidence type="ECO:0000256" key="1">
    <source>
        <dbReference type="SAM" id="Phobius"/>
    </source>
</evidence>
<organism evidence="2 3">
    <name type="scientific">Tenacibaculum geojense</name>
    <dbReference type="NCBI Taxonomy" id="915352"/>
    <lineage>
        <taxon>Bacteria</taxon>
        <taxon>Pseudomonadati</taxon>
        <taxon>Bacteroidota</taxon>
        <taxon>Flavobacteriia</taxon>
        <taxon>Flavobacteriales</taxon>
        <taxon>Flavobacteriaceae</taxon>
        <taxon>Tenacibaculum</taxon>
    </lineage>
</organism>
<dbReference type="EMBL" id="JBHTJR010000048">
    <property type="protein sequence ID" value="MFD0993528.1"/>
    <property type="molecule type" value="Genomic_DNA"/>
</dbReference>
<feature type="transmembrane region" description="Helical" evidence="1">
    <location>
        <begin position="100"/>
        <end position="124"/>
    </location>
</feature>
<proteinExistence type="predicted"/>
<keyword evidence="1" id="KW-1133">Transmembrane helix</keyword>
<sequence>MFKNLNFQEFLSLAYVILVIVGIISESIFYGVLGIQYIQHTSILDALLSPFTLITSDLRIFLIVTVIIFCFYLYIAKLLPWIFKKLNKPKPMEEVKSKKVLYPAMIFATLILFPSMRIGMAISYSEKLESNSFKNDIIICFKNNEKIKVKKIGQNSSYIFYVQEGEKVVTVTPISDNIKQIKSIPKHD</sequence>
<comment type="caution">
    <text evidence="2">The sequence shown here is derived from an EMBL/GenBank/DDBJ whole genome shotgun (WGS) entry which is preliminary data.</text>
</comment>
<keyword evidence="3" id="KW-1185">Reference proteome</keyword>
<dbReference type="Proteomes" id="UP001597062">
    <property type="component" value="Unassembled WGS sequence"/>
</dbReference>
<reference evidence="3" key="1">
    <citation type="journal article" date="2019" name="Int. J. Syst. Evol. Microbiol.">
        <title>The Global Catalogue of Microorganisms (GCM) 10K type strain sequencing project: providing services to taxonomists for standard genome sequencing and annotation.</title>
        <authorList>
            <consortium name="The Broad Institute Genomics Platform"/>
            <consortium name="The Broad Institute Genome Sequencing Center for Infectious Disease"/>
            <person name="Wu L."/>
            <person name="Ma J."/>
        </authorList>
    </citation>
    <scope>NUCLEOTIDE SEQUENCE [LARGE SCALE GENOMIC DNA]</scope>
    <source>
        <strain evidence="3">CCUG 60527</strain>
    </source>
</reference>
<keyword evidence="1" id="KW-0812">Transmembrane</keyword>
<dbReference type="RefSeq" id="WP_386107882.1">
    <property type="nucleotide sequence ID" value="NZ_JBHTJR010000048.1"/>
</dbReference>
<keyword evidence="1" id="KW-0472">Membrane</keyword>
<name>A0ABW3JV83_9FLAO</name>
<gene>
    <name evidence="2" type="ORF">ACFQ1U_09965</name>
</gene>
<protein>
    <submittedName>
        <fullName evidence="2">Uncharacterized protein</fullName>
    </submittedName>
</protein>
<accession>A0ABW3JV83</accession>
<evidence type="ECO:0000313" key="3">
    <source>
        <dbReference type="Proteomes" id="UP001597062"/>
    </source>
</evidence>
<feature type="transmembrane region" description="Helical" evidence="1">
    <location>
        <begin position="58"/>
        <end position="79"/>
    </location>
</feature>
<evidence type="ECO:0000313" key="2">
    <source>
        <dbReference type="EMBL" id="MFD0993528.1"/>
    </source>
</evidence>
<feature type="transmembrane region" description="Helical" evidence="1">
    <location>
        <begin position="12"/>
        <end position="38"/>
    </location>
</feature>